<dbReference type="EMBL" id="JARBDR010000813">
    <property type="protein sequence ID" value="KAJ8305897.1"/>
    <property type="molecule type" value="Genomic_DNA"/>
</dbReference>
<evidence type="ECO:0000313" key="3">
    <source>
        <dbReference type="Proteomes" id="UP001217089"/>
    </source>
</evidence>
<proteinExistence type="predicted"/>
<dbReference type="InterPro" id="IPR024134">
    <property type="entry name" value="SOD_Cu/Zn_/chaperone"/>
</dbReference>
<organism evidence="2 3">
    <name type="scientific">Tegillarca granosa</name>
    <name type="common">Malaysian cockle</name>
    <name type="synonym">Anadara granosa</name>
    <dbReference type="NCBI Taxonomy" id="220873"/>
    <lineage>
        <taxon>Eukaryota</taxon>
        <taxon>Metazoa</taxon>
        <taxon>Spiralia</taxon>
        <taxon>Lophotrochozoa</taxon>
        <taxon>Mollusca</taxon>
        <taxon>Bivalvia</taxon>
        <taxon>Autobranchia</taxon>
        <taxon>Pteriomorphia</taxon>
        <taxon>Arcoida</taxon>
        <taxon>Arcoidea</taxon>
        <taxon>Arcidae</taxon>
        <taxon>Tegillarca</taxon>
    </lineage>
</organism>
<dbReference type="PRINTS" id="PR00068">
    <property type="entry name" value="CUZNDISMTASE"/>
</dbReference>
<name>A0ABQ9EPN0_TEGGR</name>
<sequence>MGRADFRQFIFGEWPVEIRIQVVGLPTSPVDTQRGIHIHEYGDTGGNCARVGPHFNPTLTRHGGRNNYPFLRHVGDLGNMLQSPKGVASTQFRDNIISLQGQNSIIGRSLVIKYERDDEGTGTNSRSQVDGNARTPVACCTIGRAGPRNWQDPYTEEELVAMSGGVWNNGGGSNFGGNTPVQGANKMDGAMKNTNFNAAGNTINDGSQNMGSLNGDTFNLGGSPVGGGPIGGNMGGNIQPSGLNGETKPIPTGGIFFLN</sequence>
<accession>A0ABQ9EPN0</accession>
<dbReference type="Proteomes" id="UP001217089">
    <property type="component" value="Unassembled WGS sequence"/>
</dbReference>
<protein>
    <recommendedName>
        <fullName evidence="1">Superoxide dismutase copper/zinc binding domain-containing protein</fullName>
    </recommendedName>
</protein>
<dbReference type="InterPro" id="IPR018152">
    <property type="entry name" value="SOD_Cu/Zn_BS"/>
</dbReference>
<dbReference type="InterPro" id="IPR036423">
    <property type="entry name" value="SOD-like_Cu/Zn_dom_sf"/>
</dbReference>
<dbReference type="Pfam" id="PF00080">
    <property type="entry name" value="Sod_Cu"/>
    <property type="match status" value="1"/>
</dbReference>
<dbReference type="Gene3D" id="2.60.40.200">
    <property type="entry name" value="Superoxide dismutase, copper/zinc binding domain"/>
    <property type="match status" value="1"/>
</dbReference>
<evidence type="ECO:0000313" key="2">
    <source>
        <dbReference type="EMBL" id="KAJ8305897.1"/>
    </source>
</evidence>
<dbReference type="PANTHER" id="PTHR10003">
    <property type="entry name" value="SUPEROXIDE DISMUTASE CU-ZN -RELATED"/>
    <property type="match status" value="1"/>
</dbReference>
<evidence type="ECO:0000259" key="1">
    <source>
        <dbReference type="Pfam" id="PF00080"/>
    </source>
</evidence>
<dbReference type="InterPro" id="IPR001424">
    <property type="entry name" value="SOD_Cu_Zn_dom"/>
</dbReference>
<gene>
    <name evidence="2" type="ORF">KUTeg_016442</name>
</gene>
<reference evidence="2 3" key="1">
    <citation type="submission" date="2022-12" db="EMBL/GenBank/DDBJ databases">
        <title>Chromosome-level genome of Tegillarca granosa.</title>
        <authorList>
            <person name="Kim J."/>
        </authorList>
    </citation>
    <scope>NUCLEOTIDE SEQUENCE [LARGE SCALE GENOMIC DNA]</scope>
    <source>
        <strain evidence="2">Teg-2019</strain>
        <tissue evidence="2">Adductor muscle</tissue>
    </source>
</reference>
<keyword evidence="3" id="KW-1185">Reference proteome</keyword>
<feature type="domain" description="Superoxide dismutase copper/zinc binding" evidence="1">
    <location>
        <begin position="2"/>
        <end position="142"/>
    </location>
</feature>
<dbReference type="SUPFAM" id="SSF49329">
    <property type="entry name" value="Cu,Zn superoxide dismutase-like"/>
    <property type="match status" value="1"/>
</dbReference>
<comment type="caution">
    <text evidence="2">The sequence shown here is derived from an EMBL/GenBank/DDBJ whole genome shotgun (WGS) entry which is preliminary data.</text>
</comment>
<dbReference type="PROSITE" id="PS00087">
    <property type="entry name" value="SOD_CU_ZN_1"/>
    <property type="match status" value="1"/>
</dbReference>